<dbReference type="Proteomes" id="UP000018439">
    <property type="component" value="Chromosome"/>
</dbReference>
<keyword evidence="1" id="KW-0812">Transmembrane</keyword>
<keyword evidence="4" id="KW-1185">Reference proteome</keyword>
<protein>
    <submittedName>
        <fullName evidence="3">Putative membrane exported protein</fullName>
    </submittedName>
</protein>
<dbReference type="EMBL" id="CM001167">
    <property type="protein sequence ID" value="EGJ71749.1"/>
    <property type="molecule type" value="Genomic_DNA"/>
</dbReference>
<organism evidence="3 4">
    <name type="scientific">Bacteroides coprosuis DSM 18011</name>
    <dbReference type="NCBI Taxonomy" id="679937"/>
    <lineage>
        <taxon>Bacteria</taxon>
        <taxon>Pseudomonadati</taxon>
        <taxon>Bacteroidota</taxon>
        <taxon>Bacteroidia</taxon>
        <taxon>Bacteroidales</taxon>
        <taxon>Bacteroidaceae</taxon>
        <taxon>Bacteroides</taxon>
    </lineage>
</organism>
<feature type="signal peptide" evidence="2">
    <location>
        <begin position="1"/>
        <end position="20"/>
    </location>
</feature>
<name>F3ZQ83_9BACE</name>
<proteinExistence type="predicted"/>
<evidence type="ECO:0000256" key="2">
    <source>
        <dbReference type="SAM" id="SignalP"/>
    </source>
</evidence>
<feature type="chain" id="PRO_5003308571" evidence="2">
    <location>
        <begin position="21"/>
        <end position="360"/>
    </location>
</feature>
<feature type="transmembrane region" description="Helical" evidence="1">
    <location>
        <begin position="154"/>
        <end position="175"/>
    </location>
</feature>
<dbReference type="OrthoDB" id="9807384at2"/>
<dbReference type="eggNOG" id="COG3088">
    <property type="taxonomic scope" value="Bacteria"/>
</dbReference>
<keyword evidence="2" id="KW-0732">Signal</keyword>
<sequence length="360" mass="40897">MNRRIKLFILLFICAAPLFAQNVSVTAKVDSVQLMIGEQTDLVIQVKLDANKKALLPIYNDTIVDGIEVLDMAPIDTVYSDDKAKMTLTQRYKLTSFDAKLYLIPPVEVEVDGEVYKSDPLSLKVETFDLEEADPEQFFGPKDIMEPPFVWGDWVMLFVSLLLIAPAIYLMIYLIRRLADNKPIIRRIKLTPQRPPHDEALELIQEIKSRKSWQTAGPKAYYTELTDVLRTYMFKRFGFNAMEMTSSEIITELGKTENQKDIDELKDLFSTADLVKFAKHNPMINENDANLMNAIDFINDTKVLPDPDAKPEPTEKVIVEKRSLRTKILLGIGVALTLAASIACIVYIVKEGTDLLRSLF</sequence>
<evidence type="ECO:0000313" key="3">
    <source>
        <dbReference type="EMBL" id="EGJ71749.1"/>
    </source>
</evidence>
<evidence type="ECO:0000256" key="1">
    <source>
        <dbReference type="SAM" id="Phobius"/>
    </source>
</evidence>
<dbReference type="AlphaFoldDB" id="F3ZQ83"/>
<reference evidence="3 4" key="1">
    <citation type="journal article" date="2011" name="Stand. Genomic Sci.">
        <title>Non-contiguous finished genome sequence of Bacteroides coprosuis type strain (PC139).</title>
        <authorList>
            <person name="Land M."/>
            <person name="Held B."/>
            <person name="Gronow S."/>
            <person name="Abt B."/>
            <person name="Lucas S."/>
            <person name="Del Rio T.G."/>
            <person name="Nolan M."/>
            <person name="Tice H."/>
            <person name="Cheng J.F."/>
            <person name="Pitluck S."/>
            <person name="Liolios K."/>
            <person name="Pagani I."/>
            <person name="Ivanova N."/>
            <person name="Mavromatis K."/>
            <person name="Mikhailova N."/>
            <person name="Pati A."/>
            <person name="Tapia R."/>
            <person name="Han C."/>
            <person name="Goodwin L."/>
            <person name="Chen A."/>
            <person name="Palaniappan K."/>
            <person name="Hauser L."/>
            <person name="Brambilla E.M."/>
            <person name="Rohde M."/>
            <person name="Goker M."/>
            <person name="Detter J.C."/>
            <person name="Woyke T."/>
            <person name="Bristow J."/>
            <person name="Eisen J.A."/>
            <person name="Markowitz V."/>
            <person name="Hugenholtz P."/>
            <person name="Kyrpides N.C."/>
            <person name="Klenk H.P."/>
            <person name="Lapidus A."/>
        </authorList>
    </citation>
    <scope>NUCLEOTIDE SEQUENCE</scope>
    <source>
        <strain evidence="3 4">DSM 18011</strain>
    </source>
</reference>
<keyword evidence="1" id="KW-1133">Transmembrane helix</keyword>
<dbReference type="HOGENOM" id="CLU_060895_0_0_10"/>
<accession>F3ZQ83</accession>
<evidence type="ECO:0000313" key="4">
    <source>
        <dbReference type="Proteomes" id="UP000018439"/>
    </source>
</evidence>
<keyword evidence="1" id="KW-0472">Membrane</keyword>
<feature type="transmembrane region" description="Helical" evidence="1">
    <location>
        <begin position="328"/>
        <end position="349"/>
    </location>
</feature>
<gene>
    <name evidence="3" type="ORF">Bcop_1557</name>
</gene>
<dbReference type="STRING" id="679937.Bcop_1557"/>